<proteinExistence type="predicted"/>
<dbReference type="GO" id="GO:0022857">
    <property type="term" value="F:transmembrane transporter activity"/>
    <property type="evidence" value="ECO:0007669"/>
    <property type="project" value="InterPro"/>
</dbReference>
<dbReference type="GO" id="GO:0016020">
    <property type="term" value="C:membrane"/>
    <property type="evidence" value="ECO:0007669"/>
    <property type="project" value="UniProtKB-SubCell"/>
</dbReference>
<accession>B8LE65</accession>
<sequence>MRASPPKPPNINNNPSSLFPKLPPRTLQWSTAAAAAAAISYADRGTSAIAASSLLEELRWSEGQLGEVQSAFFVGYALTQVLGGVLGGRGRGSGTRGRPNGDEIDDINDGGGGGYRFILPLSLFLTGVTTLLFPIASTVGGYKLASVDRFCLGLFEGLLLPSEVAGVSDTTSALGSDLTRTDDNIDTANDNKATASSIVIAGCYLGSALAYLSACFLFSEAFQLQLIDWEYQGPVWPLVFYVNGLLSMVCLVVFREEFDLNGSSSTPITSMKQTNIWEETLTVAKETLTSKSGRAILAAQIGQGALLYSIASWGPLYLERIGTTSTLSLDIDSAASAITSISSVAVTASIAASSLILPQLTQALVGVSIGTTADQLSSVIGTRFTRRVLQLLSGVGPAVILWYLTTANSGDEYDPTLLFGAAQTLSALSLGAVSVSHLDIATPSTAGAVYALGNVAAAASGSVMVNLFGTLLEKEGGGFGLDAETDGQEFALPFQIVAFLSAVGSSVYALTVETDLQIGDSEDQ</sequence>
<dbReference type="EMBL" id="DS999429">
    <property type="protein sequence ID" value="EED86386.1"/>
    <property type="molecule type" value="Genomic_DNA"/>
</dbReference>
<dbReference type="InParanoid" id="B8LE65"/>
<dbReference type="Pfam" id="PF07690">
    <property type="entry name" value="MFS_1"/>
    <property type="match status" value="1"/>
</dbReference>
<feature type="transmembrane region" description="Helical" evidence="6">
    <location>
        <begin position="234"/>
        <end position="254"/>
    </location>
</feature>
<evidence type="ECO:0000256" key="4">
    <source>
        <dbReference type="ARBA" id="ARBA00023136"/>
    </source>
</evidence>
<keyword evidence="3 6" id="KW-1133">Transmembrane helix</keyword>
<feature type="transmembrane region" description="Helical" evidence="6">
    <location>
        <begin position="417"/>
        <end position="436"/>
    </location>
</feature>
<dbReference type="PANTHER" id="PTHR11662">
    <property type="entry name" value="SOLUTE CARRIER FAMILY 17"/>
    <property type="match status" value="1"/>
</dbReference>
<evidence type="ECO:0000313" key="8">
    <source>
        <dbReference type="Proteomes" id="UP000001449"/>
    </source>
</evidence>
<name>B8LE65_THAPS</name>
<dbReference type="PANTHER" id="PTHR11662:SF399">
    <property type="entry name" value="FI19708P1-RELATED"/>
    <property type="match status" value="1"/>
</dbReference>
<dbReference type="HOGENOM" id="CLU_520263_0_0_1"/>
<gene>
    <name evidence="7" type="ORF">THAPSDRAFT_bd730</name>
</gene>
<dbReference type="Gene3D" id="1.20.1250.20">
    <property type="entry name" value="MFS general substrate transporter like domains"/>
    <property type="match status" value="1"/>
</dbReference>
<dbReference type="AlphaFoldDB" id="B8LE65"/>
<dbReference type="eggNOG" id="KOG2532">
    <property type="taxonomic scope" value="Eukaryota"/>
</dbReference>
<feature type="transmembrane region" description="Helical" evidence="6">
    <location>
        <begin position="492"/>
        <end position="511"/>
    </location>
</feature>
<evidence type="ECO:0000256" key="5">
    <source>
        <dbReference type="SAM" id="MobiDB-lite"/>
    </source>
</evidence>
<feature type="region of interest" description="Disordered" evidence="5">
    <location>
        <begin position="1"/>
        <end position="22"/>
    </location>
</feature>
<dbReference type="InterPro" id="IPR011701">
    <property type="entry name" value="MFS"/>
</dbReference>
<evidence type="ECO:0000313" key="7">
    <source>
        <dbReference type="EMBL" id="EED86386.1"/>
    </source>
</evidence>
<dbReference type="STRING" id="35128.B8LE65"/>
<evidence type="ECO:0008006" key="9">
    <source>
        <dbReference type="Google" id="ProtNLM"/>
    </source>
</evidence>
<evidence type="ECO:0000256" key="6">
    <source>
        <dbReference type="SAM" id="Phobius"/>
    </source>
</evidence>
<dbReference type="InterPro" id="IPR050382">
    <property type="entry name" value="MFS_Na/Anion_cotransporter"/>
</dbReference>
<dbReference type="Proteomes" id="UP000001449">
    <property type="component" value="Unassembled WGS sequence"/>
</dbReference>
<dbReference type="SUPFAM" id="SSF103473">
    <property type="entry name" value="MFS general substrate transporter"/>
    <property type="match status" value="1"/>
</dbReference>
<dbReference type="PaxDb" id="35128-Thapsdraft730"/>
<feature type="transmembrane region" description="Helical" evidence="6">
    <location>
        <begin position="388"/>
        <end position="405"/>
    </location>
</feature>
<organism evidence="7 8">
    <name type="scientific">Thalassiosira pseudonana</name>
    <name type="common">Marine diatom</name>
    <name type="synonym">Cyclotella nana</name>
    <dbReference type="NCBI Taxonomy" id="35128"/>
    <lineage>
        <taxon>Eukaryota</taxon>
        <taxon>Sar</taxon>
        <taxon>Stramenopiles</taxon>
        <taxon>Ochrophyta</taxon>
        <taxon>Bacillariophyta</taxon>
        <taxon>Coscinodiscophyceae</taxon>
        <taxon>Thalassiosirophycidae</taxon>
        <taxon>Thalassiosirales</taxon>
        <taxon>Thalassiosiraceae</taxon>
        <taxon>Thalassiosira</taxon>
    </lineage>
</organism>
<dbReference type="KEGG" id="tps:THAPSDRAFT_bd730"/>
<dbReference type="GeneID" id="7447326"/>
<dbReference type="OMA" id="WASADRF"/>
<dbReference type="RefSeq" id="XP_002297315.1">
    <property type="nucleotide sequence ID" value="XM_002297279.1"/>
</dbReference>
<reference evidence="7 8" key="1">
    <citation type="journal article" date="2004" name="Science">
        <title>The genome of the diatom Thalassiosira pseudonana: ecology, evolution, and metabolism.</title>
        <authorList>
            <person name="Armbrust E.V."/>
            <person name="Berges J.A."/>
            <person name="Bowler C."/>
            <person name="Green B.R."/>
            <person name="Martinez D."/>
            <person name="Putnam N.H."/>
            <person name="Zhou S."/>
            <person name="Allen A.E."/>
            <person name="Apt K.E."/>
            <person name="Bechner M."/>
            <person name="Brzezinski M.A."/>
            <person name="Chaal B.K."/>
            <person name="Chiovitti A."/>
            <person name="Davis A.K."/>
            <person name="Demarest M.S."/>
            <person name="Detter J.C."/>
            <person name="Glavina T."/>
            <person name="Goodstein D."/>
            <person name="Hadi M.Z."/>
            <person name="Hellsten U."/>
            <person name="Hildebrand M."/>
            <person name="Jenkins B.D."/>
            <person name="Jurka J."/>
            <person name="Kapitonov V.V."/>
            <person name="Kroger N."/>
            <person name="Lau W.W."/>
            <person name="Lane T.W."/>
            <person name="Larimer F.W."/>
            <person name="Lippmeier J.C."/>
            <person name="Lucas S."/>
            <person name="Medina M."/>
            <person name="Montsant A."/>
            <person name="Obornik M."/>
            <person name="Parker M.S."/>
            <person name="Palenik B."/>
            <person name="Pazour G.J."/>
            <person name="Richardson P.M."/>
            <person name="Rynearson T.A."/>
            <person name="Saito M.A."/>
            <person name="Schwartz D.C."/>
            <person name="Thamatrakoln K."/>
            <person name="Valentin K."/>
            <person name="Vardi A."/>
            <person name="Wilkerson F.P."/>
            <person name="Rokhsar D.S."/>
        </authorList>
    </citation>
    <scope>NUCLEOTIDE SEQUENCE [LARGE SCALE GENOMIC DNA]</scope>
    <source>
        <strain evidence="7 8">CCMP1335</strain>
    </source>
</reference>
<feature type="transmembrane region" description="Helical" evidence="6">
    <location>
        <begin position="198"/>
        <end position="222"/>
    </location>
</feature>
<protein>
    <recommendedName>
        <fullName evidence="9">Major facilitator superfamily (MFS) profile domain-containing protein</fullName>
    </recommendedName>
</protein>
<feature type="transmembrane region" description="Helical" evidence="6">
    <location>
        <begin position="448"/>
        <end position="472"/>
    </location>
</feature>
<evidence type="ECO:0000256" key="2">
    <source>
        <dbReference type="ARBA" id="ARBA00022692"/>
    </source>
</evidence>
<keyword evidence="8" id="KW-1185">Reference proteome</keyword>
<evidence type="ECO:0000256" key="3">
    <source>
        <dbReference type="ARBA" id="ARBA00022989"/>
    </source>
</evidence>
<comment type="subcellular location">
    <subcellularLocation>
        <location evidence="1">Membrane</location>
        <topology evidence="1">Multi-pass membrane protein</topology>
    </subcellularLocation>
</comment>
<reference evidence="7 8" key="2">
    <citation type="journal article" date="2008" name="Nature">
        <title>The Phaeodactylum genome reveals the evolutionary history of diatom genomes.</title>
        <authorList>
            <person name="Bowler C."/>
            <person name="Allen A.E."/>
            <person name="Badger J.H."/>
            <person name="Grimwood J."/>
            <person name="Jabbari K."/>
            <person name="Kuo A."/>
            <person name="Maheswari U."/>
            <person name="Martens C."/>
            <person name="Maumus F."/>
            <person name="Otillar R.P."/>
            <person name="Rayko E."/>
            <person name="Salamov A."/>
            <person name="Vandepoele K."/>
            <person name="Beszteri B."/>
            <person name="Gruber A."/>
            <person name="Heijde M."/>
            <person name="Katinka M."/>
            <person name="Mock T."/>
            <person name="Valentin K."/>
            <person name="Verret F."/>
            <person name="Berges J.A."/>
            <person name="Brownlee C."/>
            <person name="Cadoret J.P."/>
            <person name="Chiovitti A."/>
            <person name="Choi C.J."/>
            <person name="Coesel S."/>
            <person name="De Martino A."/>
            <person name="Detter J.C."/>
            <person name="Durkin C."/>
            <person name="Falciatore A."/>
            <person name="Fournet J."/>
            <person name="Haruta M."/>
            <person name="Huysman M.J."/>
            <person name="Jenkins B.D."/>
            <person name="Jiroutova K."/>
            <person name="Jorgensen R.E."/>
            <person name="Joubert Y."/>
            <person name="Kaplan A."/>
            <person name="Kroger N."/>
            <person name="Kroth P.G."/>
            <person name="La Roche J."/>
            <person name="Lindquist E."/>
            <person name="Lommer M."/>
            <person name="Martin-Jezequel V."/>
            <person name="Lopez P.J."/>
            <person name="Lucas S."/>
            <person name="Mangogna M."/>
            <person name="McGinnis K."/>
            <person name="Medlin L.K."/>
            <person name="Montsant A."/>
            <person name="Oudot-Le Secq M.P."/>
            <person name="Napoli C."/>
            <person name="Obornik M."/>
            <person name="Parker M.S."/>
            <person name="Petit J.L."/>
            <person name="Porcel B.M."/>
            <person name="Poulsen N."/>
            <person name="Robison M."/>
            <person name="Rychlewski L."/>
            <person name="Rynearson T.A."/>
            <person name="Schmutz J."/>
            <person name="Shapiro H."/>
            <person name="Siaut M."/>
            <person name="Stanley M."/>
            <person name="Sussman M.R."/>
            <person name="Taylor A.R."/>
            <person name="Vardi A."/>
            <person name="von Dassow P."/>
            <person name="Vyverman W."/>
            <person name="Willis A."/>
            <person name="Wyrwicz L.S."/>
            <person name="Rokhsar D.S."/>
            <person name="Weissenbach J."/>
            <person name="Armbrust E.V."/>
            <person name="Green B.R."/>
            <person name="Van de Peer Y."/>
            <person name="Grigoriev I.V."/>
        </authorList>
    </citation>
    <scope>NUCLEOTIDE SEQUENCE [LARGE SCALE GENOMIC DNA]</scope>
    <source>
        <strain evidence="7 8">CCMP1335</strain>
    </source>
</reference>
<keyword evidence="4 6" id="KW-0472">Membrane</keyword>
<keyword evidence="2 6" id="KW-0812">Transmembrane</keyword>
<dbReference type="InterPro" id="IPR036259">
    <property type="entry name" value="MFS_trans_sf"/>
</dbReference>
<evidence type="ECO:0000256" key="1">
    <source>
        <dbReference type="ARBA" id="ARBA00004141"/>
    </source>
</evidence>